<evidence type="ECO:0000313" key="4">
    <source>
        <dbReference type="Proteomes" id="UP000601099"/>
    </source>
</evidence>
<reference evidence="3 4" key="1">
    <citation type="submission" date="2020-11" db="EMBL/GenBank/DDBJ databases">
        <title>Hymenobacter sp.</title>
        <authorList>
            <person name="Kim M.K."/>
        </authorList>
    </citation>
    <scope>NUCLEOTIDE SEQUENCE [LARGE SCALE GENOMIC DNA]</scope>
    <source>
        <strain evidence="3 4">BT594</strain>
    </source>
</reference>
<organism evidence="3 4">
    <name type="scientific">Hymenobacter guriensis</name>
    <dbReference type="NCBI Taxonomy" id="2793065"/>
    <lineage>
        <taxon>Bacteria</taxon>
        <taxon>Pseudomonadati</taxon>
        <taxon>Bacteroidota</taxon>
        <taxon>Cytophagia</taxon>
        <taxon>Cytophagales</taxon>
        <taxon>Hymenobacteraceae</taxon>
        <taxon>Hymenobacter</taxon>
    </lineage>
</organism>
<keyword evidence="4" id="KW-1185">Reference proteome</keyword>
<evidence type="ECO:0000256" key="1">
    <source>
        <dbReference type="SAM" id="MobiDB-lite"/>
    </source>
</evidence>
<name>A0ABS0KYU3_9BACT</name>
<dbReference type="EMBL" id="JADWYK010000002">
    <property type="protein sequence ID" value="MBG8553008.1"/>
    <property type="molecule type" value="Genomic_DNA"/>
</dbReference>
<keyword evidence="2" id="KW-0732">Signal</keyword>
<proteinExistence type="predicted"/>
<dbReference type="RefSeq" id="WP_196954016.1">
    <property type="nucleotide sequence ID" value="NZ_JADWYK010000002.1"/>
</dbReference>
<protein>
    <recommendedName>
        <fullName evidence="5">Outer membrane protein beta-barrel domain-containing protein</fullName>
    </recommendedName>
</protein>
<evidence type="ECO:0008006" key="5">
    <source>
        <dbReference type="Google" id="ProtNLM"/>
    </source>
</evidence>
<evidence type="ECO:0000313" key="3">
    <source>
        <dbReference type="EMBL" id="MBG8553008.1"/>
    </source>
</evidence>
<sequence>MKAFTLCLAVSCLATTALAQTKPAAKSAAKPAVTRTTTAAKPTAKPAAKPVTTAKPATTARPTATEAAAAPVAPKSAPATKSAPAAKTSMGASASTFGKGTTVANLGVGVGINYGNSFVVGASKSIPALSLSVERGIREGLGPGVIGAGGLLVYKSNTWGSGEYRLTERNMYVGVRGTYHYNFTDNEKLDTYAGLSLGARIQSYSDNGYYSNTDSWGGTYLTTGLFLGARYYVTEKIGGFAEVGYDMSLLKLGVSARF</sequence>
<accession>A0ABS0KYU3</accession>
<evidence type="ECO:0000256" key="2">
    <source>
        <dbReference type="SAM" id="SignalP"/>
    </source>
</evidence>
<feature type="region of interest" description="Disordered" evidence="1">
    <location>
        <begin position="24"/>
        <end position="84"/>
    </location>
</feature>
<dbReference type="Proteomes" id="UP000601099">
    <property type="component" value="Unassembled WGS sequence"/>
</dbReference>
<comment type="caution">
    <text evidence="3">The sequence shown here is derived from an EMBL/GenBank/DDBJ whole genome shotgun (WGS) entry which is preliminary data.</text>
</comment>
<feature type="signal peptide" evidence="2">
    <location>
        <begin position="1"/>
        <end position="19"/>
    </location>
</feature>
<feature type="chain" id="PRO_5046818602" description="Outer membrane protein beta-barrel domain-containing protein" evidence="2">
    <location>
        <begin position="20"/>
        <end position="258"/>
    </location>
</feature>
<gene>
    <name evidence="3" type="ORF">I5L79_05595</name>
</gene>